<dbReference type="Pfam" id="PF14976">
    <property type="entry name" value="YPEH2ZP"/>
    <property type="match status" value="1"/>
</dbReference>
<dbReference type="GO" id="GO:0005829">
    <property type="term" value="C:cytosol"/>
    <property type="evidence" value="ECO:0007669"/>
    <property type="project" value="UniProtKB-ARBA"/>
</dbReference>
<dbReference type="AlphaFoldDB" id="A0A507CRI8"/>
<protein>
    <recommendedName>
        <fullName evidence="4">Protein FAM72</fullName>
    </recommendedName>
</protein>
<evidence type="ECO:0000256" key="1">
    <source>
        <dbReference type="ARBA" id="ARBA00006888"/>
    </source>
</evidence>
<sequence length="244" mass="27579">MSNRKRGCSPETCFSENRISIAPSPPYYNRCSRSHASWRSWNQDLNPSLSHNCIFASTSLATAFTFLLPNMAQTASSIILPIQRSMQQGHRSHHQQPSSSVHPNFRQKIVCTLTCRHCDTQVCTRGMKAILLGDTRVELYSTDYPPAKVELVEKDYTTRNCRCKIRDVACLTCGNVIGYHVTQPCDVCLDACNNGHFHMFLSDGVSAVDRIGPDGCKPLLWAQVPRIERDYGSHFKMDYENLCR</sequence>
<dbReference type="EMBL" id="QEAN01000258">
    <property type="protein sequence ID" value="TPX41763.1"/>
    <property type="molecule type" value="Genomic_DNA"/>
</dbReference>
<accession>A0A507CRI8</accession>
<dbReference type="InterPro" id="IPR026768">
    <property type="entry name" value="YPEH2ZP"/>
</dbReference>
<evidence type="ECO:0000313" key="2">
    <source>
        <dbReference type="EMBL" id="TPX41763.1"/>
    </source>
</evidence>
<dbReference type="PANTHER" id="PTHR31841:SF1">
    <property type="entry name" value="PROTEIN FAM72A-RELATED"/>
    <property type="match status" value="1"/>
</dbReference>
<dbReference type="Proteomes" id="UP000317494">
    <property type="component" value="Unassembled WGS sequence"/>
</dbReference>
<comment type="similarity">
    <text evidence="1">Belongs to the FAM72 family.</text>
</comment>
<reference evidence="2 3" key="1">
    <citation type="journal article" date="2019" name="Sci. Rep.">
        <title>Comparative genomics of chytrid fungi reveal insights into the obligate biotrophic and pathogenic lifestyle of Synchytrium endobioticum.</title>
        <authorList>
            <person name="van de Vossenberg B.T.L.H."/>
            <person name="Warris S."/>
            <person name="Nguyen H.D.T."/>
            <person name="van Gent-Pelzer M.P.E."/>
            <person name="Joly D.L."/>
            <person name="van de Geest H.C."/>
            <person name="Bonants P.J.M."/>
            <person name="Smith D.S."/>
            <person name="Levesque C.A."/>
            <person name="van der Lee T.A.J."/>
        </authorList>
    </citation>
    <scope>NUCLEOTIDE SEQUENCE [LARGE SCALE GENOMIC DNA]</scope>
    <source>
        <strain evidence="2 3">MB42</strain>
    </source>
</reference>
<evidence type="ECO:0000313" key="3">
    <source>
        <dbReference type="Proteomes" id="UP000317494"/>
    </source>
</evidence>
<dbReference type="PANTHER" id="PTHR31841">
    <property type="entry name" value="PROTEIN FAM72A-RELATED"/>
    <property type="match status" value="1"/>
</dbReference>
<name>A0A507CRI8_9FUNG</name>
<dbReference type="VEuPathDB" id="FungiDB:SeMB42_g05422"/>
<keyword evidence="3" id="KW-1185">Reference proteome</keyword>
<proteinExistence type="inferred from homology"/>
<evidence type="ECO:0008006" key="4">
    <source>
        <dbReference type="Google" id="ProtNLM"/>
    </source>
</evidence>
<organism evidence="2 3">
    <name type="scientific">Synchytrium endobioticum</name>
    <dbReference type="NCBI Taxonomy" id="286115"/>
    <lineage>
        <taxon>Eukaryota</taxon>
        <taxon>Fungi</taxon>
        <taxon>Fungi incertae sedis</taxon>
        <taxon>Chytridiomycota</taxon>
        <taxon>Chytridiomycota incertae sedis</taxon>
        <taxon>Chytridiomycetes</taxon>
        <taxon>Synchytriales</taxon>
        <taxon>Synchytriaceae</taxon>
        <taxon>Synchytrium</taxon>
    </lineage>
</organism>
<comment type="caution">
    <text evidence="2">The sequence shown here is derived from an EMBL/GenBank/DDBJ whole genome shotgun (WGS) entry which is preliminary data.</text>
</comment>
<gene>
    <name evidence="2" type="ORF">SeMB42_g05422</name>
</gene>